<dbReference type="EMBL" id="GGEC01092231">
    <property type="protein sequence ID" value="MBX72715.1"/>
    <property type="molecule type" value="Transcribed_RNA"/>
</dbReference>
<evidence type="ECO:0000313" key="1">
    <source>
        <dbReference type="EMBL" id="MBX72715.1"/>
    </source>
</evidence>
<organism evidence="1">
    <name type="scientific">Rhizophora mucronata</name>
    <name type="common">Asiatic mangrove</name>
    <dbReference type="NCBI Taxonomy" id="61149"/>
    <lineage>
        <taxon>Eukaryota</taxon>
        <taxon>Viridiplantae</taxon>
        <taxon>Streptophyta</taxon>
        <taxon>Embryophyta</taxon>
        <taxon>Tracheophyta</taxon>
        <taxon>Spermatophyta</taxon>
        <taxon>Magnoliopsida</taxon>
        <taxon>eudicotyledons</taxon>
        <taxon>Gunneridae</taxon>
        <taxon>Pentapetalae</taxon>
        <taxon>rosids</taxon>
        <taxon>fabids</taxon>
        <taxon>Malpighiales</taxon>
        <taxon>Rhizophoraceae</taxon>
        <taxon>Rhizophora</taxon>
    </lineage>
</organism>
<reference evidence="1" key="1">
    <citation type="submission" date="2018-02" db="EMBL/GenBank/DDBJ databases">
        <title>Rhizophora mucronata_Transcriptome.</title>
        <authorList>
            <person name="Meera S.P."/>
            <person name="Sreeshan A."/>
            <person name="Augustine A."/>
        </authorList>
    </citation>
    <scope>NUCLEOTIDE SEQUENCE</scope>
    <source>
        <tissue evidence="1">Leaf</tissue>
    </source>
</reference>
<dbReference type="AlphaFoldDB" id="A0A2P2R0F5"/>
<sequence>MIPLLPMDRGMKLEEMCPRNPTEVS</sequence>
<proteinExistence type="predicted"/>
<name>A0A2P2R0F5_RHIMU</name>
<protein>
    <submittedName>
        <fullName evidence="1">Uncharacterized protein</fullName>
    </submittedName>
</protein>
<accession>A0A2P2R0F5</accession>